<protein>
    <submittedName>
        <fullName evidence="2">Uncharacterized protein</fullName>
    </submittedName>
</protein>
<evidence type="ECO:0000313" key="2">
    <source>
        <dbReference type="EMBL" id="KAG0494152.1"/>
    </source>
</evidence>
<name>A0A835VCX6_VANPL</name>
<evidence type="ECO:0000313" key="3">
    <source>
        <dbReference type="Proteomes" id="UP000639772"/>
    </source>
</evidence>
<sequence length="96" mass="11132">MLEVSFFLPTTTTIGKNPLNQVLSVVFKVDGEPPRSLFRKPPDRQKIRLSMVRRSPTSLFRDLHDRSGVQRREFGELGRMTTPAEKGERGKHRKRK</sequence>
<proteinExistence type="predicted"/>
<dbReference type="EMBL" id="JADCNM010000002">
    <property type="protein sequence ID" value="KAG0494152.1"/>
    <property type="molecule type" value="Genomic_DNA"/>
</dbReference>
<reference evidence="2 3" key="1">
    <citation type="journal article" date="2020" name="Nat. Food">
        <title>A phased Vanilla planifolia genome enables genetic improvement of flavour and production.</title>
        <authorList>
            <person name="Hasing T."/>
            <person name="Tang H."/>
            <person name="Brym M."/>
            <person name="Khazi F."/>
            <person name="Huang T."/>
            <person name="Chambers A.H."/>
        </authorList>
    </citation>
    <scope>NUCLEOTIDE SEQUENCE [LARGE SCALE GENOMIC DNA]</scope>
    <source>
        <tissue evidence="2">Leaf</tissue>
    </source>
</reference>
<dbReference type="Proteomes" id="UP000639772">
    <property type="component" value="Unassembled WGS sequence"/>
</dbReference>
<organism evidence="2 3">
    <name type="scientific">Vanilla planifolia</name>
    <name type="common">Vanilla</name>
    <dbReference type="NCBI Taxonomy" id="51239"/>
    <lineage>
        <taxon>Eukaryota</taxon>
        <taxon>Viridiplantae</taxon>
        <taxon>Streptophyta</taxon>
        <taxon>Embryophyta</taxon>
        <taxon>Tracheophyta</taxon>
        <taxon>Spermatophyta</taxon>
        <taxon>Magnoliopsida</taxon>
        <taxon>Liliopsida</taxon>
        <taxon>Asparagales</taxon>
        <taxon>Orchidaceae</taxon>
        <taxon>Vanilloideae</taxon>
        <taxon>Vanilleae</taxon>
        <taxon>Vanilla</taxon>
    </lineage>
</organism>
<accession>A0A835VCX6</accession>
<dbReference type="AlphaFoldDB" id="A0A835VCX6"/>
<feature type="region of interest" description="Disordered" evidence="1">
    <location>
        <begin position="70"/>
        <end position="96"/>
    </location>
</feature>
<gene>
    <name evidence="2" type="ORF">HPP92_005146</name>
</gene>
<comment type="caution">
    <text evidence="2">The sequence shown here is derived from an EMBL/GenBank/DDBJ whole genome shotgun (WGS) entry which is preliminary data.</text>
</comment>
<evidence type="ECO:0000256" key="1">
    <source>
        <dbReference type="SAM" id="MobiDB-lite"/>
    </source>
</evidence>